<comment type="caution">
    <text evidence="6">The sequence shown here is derived from an EMBL/GenBank/DDBJ whole genome shotgun (WGS) entry which is preliminary data.</text>
</comment>
<dbReference type="SUPFAM" id="SSF53756">
    <property type="entry name" value="UDP-Glycosyltransferase/glycogen phosphorylase"/>
    <property type="match status" value="1"/>
</dbReference>
<dbReference type="InterPro" id="IPR035595">
    <property type="entry name" value="UDP_glycos_trans_CS"/>
</dbReference>
<dbReference type="InterPro" id="IPR050481">
    <property type="entry name" value="UDP-glycosyltransf_plant"/>
</dbReference>
<sequence>MSIASKWENGTPHVALFPCAGMGHLIPFLRLAVELDSRGCATTIITVEPPVSAAETEYLSKFFTIFPRIKRLEFHLLPHKKSGLTNNDPFWIQTERITNSLHLLQPLLSTLSPSLSSIVVDLAVLSHLGSTLSIPTYLLITSSARFFSLTAHLSHQPHHTNAECVDIPVLGQIPLSSVPPPLLDPNDFFADSITTNMLSLSKAKGALINTFEWFEPKAVEALRRNGVEHILPVGLLEPFVIGEALNLPWLDEQAPESVVYISFGSRTALPKDQIRELAAALEMSVCKFLWVLKGSKVDKEDNEEVEAMVGTTFLEKTKAKGRIIKGWVEQEQILAHPAIGGFISHCGWNSVTEAAALGVPVLAWPTHGDQRVNAEVVEEIGLGMWVKDWGWAGERLIGRDEIADKLTALMGDKNLRVTAKDVKEKAKQCREIGGSSERLLQELIHSFKSN</sequence>
<organism evidence="6 7">
    <name type="scientific">Perilla frutescens var. hirtella</name>
    <name type="common">Perilla citriodora</name>
    <name type="synonym">Perilla setoyensis</name>
    <dbReference type="NCBI Taxonomy" id="608512"/>
    <lineage>
        <taxon>Eukaryota</taxon>
        <taxon>Viridiplantae</taxon>
        <taxon>Streptophyta</taxon>
        <taxon>Embryophyta</taxon>
        <taxon>Tracheophyta</taxon>
        <taxon>Spermatophyta</taxon>
        <taxon>Magnoliopsida</taxon>
        <taxon>eudicotyledons</taxon>
        <taxon>Gunneridae</taxon>
        <taxon>Pentapetalae</taxon>
        <taxon>asterids</taxon>
        <taxon>lamiids</taxon>
        <taxon>Lamiales</taxon>
        <taxon>Lamiaceae</taxon>
        <taxon>Nepetoideae</taxon>
        <taxon>Elsholtzieae</taxon>
        <taxon>Perilla</taxon>
    </lineage>
</organism>
<dbReference type="PANTHER" id="PTHR48048:SF76">
    <property type="entry name" value="UDP-GLYCOSYLTRANSFERASE 708D1-LIKE"/>
    <property type="match status" value="1"/>
</dbReference>
<dbReference type="GO" id="GO:0035251">
    <property type="term" value="F:UDP-glucosyltransferase activity"/>
    <property type="evidence" value="ECO:0007669"/>
    <property type="project" value="InterPro"/>
</dbReference>
<accession>A0AAD4JBY9</accession>
<evidence type="ECO:0000256" key="4">
    <source>
        <dbReference type="RuleBase" id="RU003718"/>
    </source>
</evidence>
<dbReference type="FunFam" id="3.40.50.2000:FF:000060">
    <property type="entry name" value="Glycosyltransferase"/>
    <property type="match status" value="1"/>
</dbReference>
<dbReference type="InterPro" id="IPR002213">
    <property type="entry name" value="UDP_glucos_trans"/>
</dbReference>
<reference evidence="6 7" key="1">
    <citation type="journal article" date="2021" name="Nat. Commun.">
        <title>Incipient diploidization of the medicinal plant Perilla within 10,000 years.</title>
        <authorList>
            <person name="Zhang Y."/>
            <person name="Shen Q."/>
            <person name="Leng L."/>
            <person name="Zhang D."/>
            <person name="Chen S."/>
            <person name="Shi Y."/>
            <person name="Ning Z."/>
            <person name="Chen S."/>
        </authorList>
    </citation>
    <scope>NUCLEOTIDE SEQUENCE [LARGE SCALE GENOMIC DNA]</scope>
    <source>
        <strain evidence="7">cv. PC099</strain>
    </source>
</reference>
<evidence type="ECO:0000313" key="7">
    <source>
        <dbReference type="Proteomes" id="UP001190926"/>
    </source>
</evidence>
<proteinExistence type="inferred from homology"/>
<dbReference type="CDD" id="cd03784">
    <property type="entry name" value="GT1_Gtf-like"/>
    <property type="match status" value="1"/>
</dbReference>
<dbReference type="AlphaFoldDB" id="A0AAD4JBY9"/>
<gene>
    <name evidence="6" type="ORF">C2S53_007539</name>
</gene>
<name>A0AAD4JBY9_PERFH</name>
<keyword evidence="7" id="KW-1185">Reference proteome</keyword>
<dbReference type="GO" id="GO:0016138">
    <property type="term" value="P:glycoside biosynthetic process"/>
    <property type="evidence" value="ECO:0007669"/>
    <property type="project" value="UniProtKB-ARBA"/>
</dbReference>
<dbReference type="Gene3D" id="3.40.50.2000">
    <property type="entry name" value="Glycogen Phosphorylase B"/>
    <property type="match status" value="2"/>
</dbReference>
<evidence type="ECO:0000256" key="1">
    <source>
        <dbReference type="ARBA" id="ARBA00009995"/>
    </source>
</evidence>
<evidence type="ECO:0000256" key="5">
    <source>
        <dbReference type="RuleBase" id="RU362057"/>
    </source>
</evidence>
<evidence type="ECO:0000256" key="3">
    <source>
        <dbReference type="ARBA" id="ARBA00022679"/>
    </source>
</evidence>
<dbReference type="Pfam" id="PF00201">
    <property type="entry name" value="UDPGT"/>
    <property type="match status" value="1"/>
</dbReference>
<protein>
    <recommendedName>
        <fullName evidence="5">Glycosyltransferase</fullName>
        <ecNumber evidence="5">2.4.1.-</ecNumber>
    </recommendedName>
</protein>
<comment type="similarity">
    <text evidence="1 4">Belongs to the UDP-glycosyltransferase family.</text>
</comment>
<evidence type="ECO:0000313" key="6">
    <source>
        <dbReference type="EMBL" id="KAH6830373.1"/>
    </source>
</evidence>
<dbReference type="PANTHER" id="PTHR48048">
    <property type="entry name" value="GLYCOSYLTRANSFERASE"/>
    <property type="match status" value="1"/>
</dbReference>
<dbReference type="EC" id="2.4.1.-" evidence="5"/>
<keyword evidence="3 4" id="KW-0808">Transferase</keyword>
<dbReference type="EMBL" id="SDAM02000099">
    <property type="protein sequence ID" value="KAH6830373.1"/>
    <property type="molecule type" value="Genomic_DNA"/>
</dbReference>
<dbReference type="Proteomes" id="UP001190926">
    <property type="component" value="Unassembled WGS sequence"/>
</dbReference>
<keyword evidence="2 4" id="KW-0328">Glycosyltransferase</keyword>
<evidence type="ECO:0000256" key="2">
    <source>
        <dbReference type="ARBA" id="ARBA00022676"/>
    </source>
</evidence>
<dbReference type="PROSITE" id="PS00375">
    <property type="entry name" value="UDPGT"/>
    <property type="match status" value="1"/>
</dbReference>